<reference evidence="3" key="1">
    <citation type="submission" date="2021-02" db="EMBL/GenBank/DDBJ databases">
        <authorList>
            <person name="Nowell W R."/>
        </authorList>
    </citation>
    <scope>NUCLEOTIDE SEQUENCE</scope>
</reference>
<organism evidence="3 4">
    <name type="scientific">Didymodactylos carnosus</name>
    <dbReference type="NCBI Taxonomy" id="1234261"/>
    <lineage>
        <taxon>Eukaryota</taxon>
        <taxon>Metazoa</taxon>
        <taxon>Spiralia</taxon>
        <taxon>Gnathifera</taxon>
        <taxon>Rotifera</taxon>
        <taxon>Eurotatoria</taxon>
        <taxon>Bdelloidea</taxon>
        <taxon>Philodinida</taxon>
        <taxon>Philodinidae</taxon>
        <taxon>Didymodactylos</taxon>
    </lineage>
</organism>
<comment type="caution">
    <text evidence="3">The sequence shown here is derived from an EMBL/GenBank/DDBJ whole genome shotgun (WGS) entry which is preliminary data.</text>
</comment>
<dbReference type="PANTHER" id="PTHR15462:SF19">
    <property type="entry name" value="PEPTIDASE S1 DOMAIN-CONTAINING PROTEIN"/>
    <property type="match status" value="1"/>
</dbReference>
<dbReference type="Proteomes" id="UP000677228">
    <property type="component" value="Unassembled WGS sequence"/>
</dbReference>
<evidence type="ECO:0000313" key="2">
    <source>
        <dbReference type="EMBL" id="CAF0740851.1"/>
    </source>
</evidence>
<evidence type="ECO:0000256" key="1">
    <source>
        <dbReference type="ARBA" id="ARBA00022729"/>
    </source>
</evidence>
<keyword evidence="1" id="KW-0732">Signal</keyword>
<dbReference type="AlphaFoldDB" id="A0A8S2GHE7"/>
<dbReference type="InterPro" id="IPR050966">
    <property type="entry name" value="Glutamyl_endopeptidase"/>
</dbReference>
<dbReference type="PANTHER" id="PTHR15462">
    <property type="entry name" value="SERINE PROTEASE"/>
    <property type="match status" value="1"/>
</dbReference>
<dbReference type="EMBL" id="CAJOBA010000263">
    <property type="protein sequence ID" value="CAF3518282.1"/>
    <property type="molecule type" value="Genomic_DNA"/>
</dbReference>
<accession>A0A8S2GHE7</accession>
<dbReference type="Gene3D" id="2.40.10.10">
    <property type="entry name" value="Trypsin-like serine proteases"/>
    <property type="match status" value="2"/>
</dbReference>
<sequence length="179" mass="20404">MYDYSFFINQNWIFIPGYKQGQAPHGIWLARRTMILTGWIQSKNYNYDVAFVALSTNLNNQHIEQVLGSQGIGFNYPRQEMTYSFGYPVNLQQGQVVQYCAAKTSRSTYTTNNYQGQQLSCDMTQGSSGGPWLQSFVVGTGVGYVTSVNSFLVIGYPNYIHGPYFDSNIKYLWEQITDK</sequence>
<evidence type="ECO:0000313" key="4">
    <source>
        <dbReference type="Proteomes" id="UP000682733"/>
    </source>
</evidence>
<protein>
    <recommendedName>
        <fullName evidence="5">Peptidase S1 domain-containing protein</fullName>
    </recommendedName>
</protein>
<dbReference type="InterPro" id="IPR043504">
    <property type="entry name" value="Peptidase_S1_PA_chymotrypsin"/>
</dbReference>
<dbReference type="Proteomes" id="UP000682733">
    <property type="component" value="Unassembled WGS sequence"/>
</dbReference>
<dbReference type="InterPro" id="IPR009003">
    <property type="entry name" value="Peptidase_S1_PA"/>
</dbReference>
<gene>
    <name evidence="2" type="ORF">OVA965_LOCUS1430</name>
    <name evidence="3" type="ORF">TMI583_LOCUS1431</name>
</gene>
<name>A0A8S2GHE7_9BILA</name>
<evidence type="ECO:0008006" key="5">
    <source>
        <dbReference type="Google" id="ProtNLM"/>
    </source>
</evidence>
<dbReference type="EMBL" id="CAJNOK010000263">
    <property type="protein sequence ID" value="CAF0740851.1"/>
    <property type="molecule type" value="Genomic_DNA"/>
</dbReference>
<evidence type="ECO:0000313" key="3">
    <source>
        <dbReference type="EMBL" id="CAF3518282.1"/>
    </source>
</evidence>
<proteinExistence type="predicted"/>
<dbReference type="SUPFAM" id="SSF50494">
    <property type="entry name" value="Trypsin-like serine proteases"/>
    <property type="match status" value="1"/>
</dbReference>